<comment type="similarity">
    <text evidence="2 7">Belongs to the glycosyl hydrolase 2 family.</text>
</comment>
<dbReference type="GO" id="GO:0030246">
    <property type="term" value="F:carbohydrate binding"/>
    <property type="evidence" value="ECO:0007669"/>
    <property type="project" value="InterPro"/>
</dbReference>
<comment type="catalytic activity">
    <reaction evidence="1 7">
        <text>Hydrolysis of terminal non-reducing beta-D-galactose residues in beta-D-galactosides.</text>
        <dbReference type="EC" id="3.2.1.23"/>
    </reaction>
</comment>
<dbReference type="HOGENOM" id="CLU_002346_0_2_0"/>
<dbReference type="Pfam" id="PF00703">
    <property type="entry name" value="Glyco_hydro_2"/>
    <property type="match status" value="1"/>
</dbReference>
<dbReference type="FunFam" id="2.60.40.10:FF:000680">
    <property type="entry name" value="Beta-galactosidase"/>
    <property type="match status" value="1"/>
</dbReference>
<dbReference type="Proteomes" id="UP000017081">
    <property type="component" value="Unassembled WGS sequence"/>
</dbReference>
<dbReference type="InterPro" id="IPR006104">
    <property type="entry name" value="Glyco_hydro_2_N"/>
</dbReference>
<dbReference type="InterPro" id="IPR014718">
    <property type="entry name" value="GH-type_carb-bd"/>
</dbReference>
<evidence type="ECO:0000256" key="4">
    <source>
        <dbReference type="ARBA" id="ARBA00022801"/>
    </source>
</evidence>
<dbReference type="Pfam" id="PF08305">
    <property type="entry name" value="NPCBM"/>
    <property type="match status" value="1"/>
</dbReference>
<dbReference type="Gene3D" id="2.70.98.10">
    <property type="match status" value="1"/>
</dbReference>
<dbReference type="PANTHER" id="PTHR46323">
    <property type="entry name" value="BETA-GALACTOSIDASE"/>
    <property type="match status" value="1"/>
</dbReference>
<dbReference type="GO" id="GO:0004565">
    <property type="term" value="F:beta-galactosidase activity"/>
    <property type="evidence" value="ECO:0007669"/>
    <property type="project" value="UniProtKB-EC"/>
</dbReference>
<name>U7VDT2_9FUSO</name>
<evidence type="ECO:0000259" key="8">
    <source>
        <dbReference type="SMART" id="SM00776"/>
    </source>
</evidence>
<dbReference type="SUPFAM" id="SSF51445">
    <property type="entry name" value="(Trans)glycosidases"/>
    <property type="match status" value="1"/>
</dbReference>
<feature type="domain" description="Beta galactosidase small chain/" evidence="9">
    <location>
        <begin position="796"/>
        <end position="1071"/>
    </location>
</feature>
<dbReference type="InterPro" id="IPR006103">
    <property type="entry name" value="Glyco_hydro_2_cat"/>
</dbReference>
<evidence type="ECO:0000256" key="6">
    <source>
        <dbReference type="ARBA" id="ARBA00032230"/>
    </source>
</evidence>
<dbReference type="InterPro" id="IPR008979">
    <property type="entry name" value="Galactose-bd-like_sf"/>
</dbReference>
<keyword evidence="5 7" id="KW-0326">Glycosidase</keyword>
<sequence>MGTKILRGFTKMNTVKMMLLLSSVLTTLCYSDNLDGSNHAKGHEGINPGSYSKTNPFWTNNPEIFGDNREKAHVTKMSFNTIEEALNNPNYTDFKNSKNFKSLNGDWKFKLVDHPDQDLKDFYKTSYNTNNWKTIPVPSSWQLHGYDQIRYNDTAYPWEYQKTPINHPDTPKDYNPIGYYKREFNMDKNWGGREVYISFQGVESAYYLYVNGEYVGYSEDSFTGHDFDITKFLKEGSNEIAVKVYRWSDGSWLESQDMIKLSGIFRDVFLYSTPKTYIRDYTVVTDLDKNYENADLNVKVDVSTKSGFVPGKYTVIGKVYDDKKKEVKNFEKVVEVTGDELKQIINFNEKFINPKKWSSEEPNLYTLVLALKNPKGEIIETVSNRIGFRKVEIKDNKIMVNGKKLMLRGVNRHEFTGDKGRVVSEDVMRKDIELMKQNNINTVRSSHYPNDPKWYDLCDEYGLYVMDEANLETHGRLDEIPQDRVEWTPAVIDRQEAMVERSKNEPSIIMWSIGNESSTGKNFELAAKYLKEKDPTRLTHYEPQRDITDTYSRMYRSIEEMKAYLVYEDNTKPYLQCEFAHGMGNSIGNLQDYWDVMESNEIFHGGYIWDWVDQAIETIDPKTGEKYFAYGGDWGDEEFTDKNFSANGLIFADRTVQPELIEVKKVFQNIGIKNSDLSKGKISLENKYMFTNLKDYSGNWEITENGKVIKSGKFEVDLLPGAKKDVDIPLKDIKLDSKKEYFININFALKNDKSWAPKGYIVASEQFQLKDKNISEKIDLKNVKELKYKENNSILDISGENFKAEIDLKKGGIKSFESNGKNIIETPLEFNFWRAPNDNDRGNGAMKRLDTWRYAGKNSKVVNYKVENIENKVIKVDLEIDIPTKETSKLYVTYLIDGNGEILVDSSLYSPKTLPEIPEFSMITELNPKNNRVKWYGRGPEENYIDRKTGYDVGIYEENVENFFIPYINPSETGNRSDIRWVEIANENGEGLLVTSLPERETLEFNTLYYTPEELSSGKRHPFELDKNKNVVLRIIGKQMGVGGDNSWGARPHDQYQLKSGEVQRYTFKIVEKNKDIDSFEKRDNNLDIDSKNYFEARRAIEQVANNVVYLSDLGVKNSNKMTSKDKTIAENPLTLRLENGEVIKFDKGINGLSDNDIIVNIEGKGFKKFQSYVGLDREVLGYRGTAEFKVFADGKEVFNSGVMKSSDRAKFIDIDLNGVKELKLQILNSDGVTKYDHGTYGDAKFVK</sequence>
<dbReference type="InterPro" id="IPR017853">
    <property type="entry name" value="GH"/>
</dbReference>
<proteinExistence type="inferred from homology"/>
<feature type="domain" description="Glycosyl hydrolase family 98 putative carbohydrate-binding module" evidence="8">
    <location>
        <begin position="1105"/>
        <end position="1248"/>
    </location>
</feature>
<dbReference type="SMART" id="SM00776">
    <property type="entry name" value="NPCBM"/>
    <property type="match status" value="1"/>
</dbReference>
<dbReference type="EC" id="3.2.1.23" evidence="3 7"/>
<evidence type="ECO:0000256" key="7">
    <source>
        <dbReference type="RuleBase" id="RU361154"/>
    </source>
</evidence>
<dbReference type="SMART" id="SM01038">
    <property type="entry name" value="Bgal_small_N"/>
    <property type="match status" value="1"/>
</dbReference>
<dbReference type="InterPro" id="IPR023230">
    <property type="entry name" value="Glyco_hydro_2_CS"/>
</dbReference>
<dbReference type="InterPro" id="IPR006102">
    <property type="entry name" value="Ig-like_GH2"/>
</dbReference>
<dbReference type="Pfam" id="PF02837">
    <property type="entry name" value="Glyco_hydro_2_N"/>
    <property type="match status" value="1"/>
</dbReference>
<comment type="caution">
    <text evidence="10">The sequence shown here is derived from an EMBL/GenBank/DDBJ whole genome shotgun (WGS) entry which is preliminary data.</text>
</comment>
<dbReference type="Pfam" id="PF02836">
    <property type="entry name" value="Glyco_hydro_2_C"/>
    <property type="match status" value="1"/>
</dbReference>
<dbReference type="Pfam" id="PF16353">
    <property type="entry name" value="LacZ_4"/>
    <property type="match status" value="1"/>
</dbReference>
<dbReference type="GO" id="GO:0005990">
    <property type="term" value="P:lactose catabolic process"/>
    <property type="evidence" value="ECO:0007669"/>
    <property type="project" value="TreeGrafter"/>
</dbReference>
<reference evidence="10 11" key="1">
    <citation type="submission" date="2013-08" db="EMBL/GenBank/DDBJ databases">
        <authorList>
            <person name="Weinstock G."/>
            <person name="Sodergren E."/>
            <person name="Wylie T."/>
            <person name="Fulton L."/>
            <person name="Fulton R."/>
            <person name="Fronick C."/>
            <person name="O'Laughlin M."/>
            <person name="Godfrey J."/>
            <person name="Miner T."/>
            <person name="Herter B."/>
            <person name="Appelbaum E."/>
            <person name="Cordes M."/>
            <person name="Lek S."/>
            <person name="Wollam A."/>
            <person name="Pepin K.H."/>
            <person name="Palsikar V.B."/>
            <person name="Mitreva M."/>
            <person name="Wilson R.K."/>
        </authorList>
    </citation>
    <scope>NUCLEOTIDE SEQUENCE [LARGE SCALE GENOMIC DNA]</scope>
    <source>
        <strain evidence="10 11">ATCC BAA-474</strain>
    </source>
</reference>
<dbReference type="InterPro" id="IPR013222">
    <property type="entry name" value="Glyco_hyd_98_carb-bd"/>
</dbReference>
<dbReference type="InterPro" id="IPR036156">
    <property type="entry name" value="Beta-gal/glucu_dom_sf"/>
</dbReference>
<evidence type="ECO:0000259" key="9">
    <source>
        <dbReference type="SMART" id="SM01038"/>
    </source>
</evidence>
<dbReference type="SUPFAM" id="SSF49303">
    <property type="entry name" value="beta-Galactosidase/glucuronidase domain"/>
    <property type="match status" value="2"/>
</dbReference>
<dbReference type="Gene3D" id="2.60.40.10">
    <property type="entry name" value="Immunoglobulins"/>
    <property type="match status" value="2"/>
</dbReference>
<dbReference type="AlphaFoldDB" id="U7VDT2"/>
<protein>
    <recommendedName>
        <fullName evidence="3 7">Beta-galactosidase</fullName>
        <ecNumber evidence="3 7">3.2.1.23</ecNumber>
    </recommendedName>
    <alternativeName>
        <fullName evidence="6 7">Lactase</fullName>
    </alternativeName>
</protein>
<dbReference type="PROSITE" id="PS00719">
    <property type="entry name" value="GLYCOSYL_HYDROL_F2_1"/>
    <property type="match status" value="1"/>
</dbReference>
<dbReference type="Gene3D" id="3.20.20.80">
    <property type="entry name" value="Glycosidases"/>
    <property type="match status" value="1"/>
</dbReference>
<dbReference type="Gene3D" id="2.60.120.1060">
    <property type="entry name" value="NPCBM/NEW2 domain"/>
    <property type="match status" value="1"/>
</dbReference>
<evidence type="ECO:0000313" key="10">
    <source>
        <dbReference type="EMBL" id="ERT69294.1"/>
    </source>
</evidence>
<dbReference type="PATRIC" id="fig|1319815.3.peg.771"/>
<dbReference type="InterPro" id="IPR050347">
    <property type="entry name" value="Bact_Beta-galactosidase"/>
</dbReference>
<dbReference type="InterPro" id="IPR013783">
    <property type="entry name" value="Ig-like_fold"/>
</dbReference>
<keyword evidence="11" id="KW-1185">Reference proteome</keyword>
<dbReference type="InterPro" id="IPR038637">
    <property type="entry name" value="NPCBM_sf"/>
</dbReference>
<keyword evidence="4 7" id="KW-0378">Hydrolase</keyword>
<evidence type="ECO:0000256" key="3">
    <source>
        <dbReference type="ARBA" id="ARBA00012756"/>
    </source>
</evidence>
<dbReference type="SUPFAM" id="SSF74650">
    <property type="entry name" value="Galactose mutarotase-like"/>
    <property type="match status" value="1"/>
</dbReference>
<dbReference type="EMBL" id="AXZF01000029">
    <property type="protein sequence ID" value="ERT69294.1"/>
    <property type="molecule type" value="Genomic_DNA"/>
</dbReference>
<dbReference type="GO" id="GO:0009341">
    <property type="term" value="C:beta-galactosidase complex"/>
    <property type="evidence" value="ECO:0007669"/>
    <property type="project" value="InterPro"/>
</dbReference>
<evidence type="ECO:0000256" key="2">
    <source>
        <dbReference type="ARBA" id="ARBA00007401"/>
    </source>
</evidence>
<gene>
    <name evidence="10" type="ORF">HMPREF0202_00803</name>
</gene>
<dbReference type="eggNOG" id="COG3250">
    <property type="taxonomic scope" value="Bacteria"/>
</dbReference>
<dbReference type="SUPFAM" id="SSF49785">
    <property type="entry name" value="Galactose-binding domain-like"/>
    <property type="match status" value="2"/>
</dbReference>
<organism evidence="10 11">
    <name type="scientific">Cetobacterium somerae ATCC BAA-474</name>
    <dbReference type="NCBI Taxonomy" id="1319815"/>
    <lineage>
        <taxon>Bacteria</taxon>
        <taxon>Fusobacteriati</taxon>
        <taxon>Fusobacteriota</taxon>
        <taxon>Fusobacteriia</taxon>
        <taxon>Fusobacteriales</taxon>
        <taxon>Fusobacteriaceae</taxon>
        <taxon>Cetobacterium</taxon>
    </lineage>
</organism>
<dbReference type="InterPro" id="IPR011013">
    <property type="entry name" value="Gal_mutarotase_sf_dom"/>
</dbReference>
<evidence type="ECO:0000313" key="11">
    <source>
        <dbReference type="Proteomes" id="UP000017081"/>
    </source>
</evidence>
<dbReference type="Gene3D" id="2.60.120.260">
    <property type="entry name" value="Galactose-binding domain-like"/>
    <property type="match status" value="1"/>
</dbReference>
<accession>U7VDT2</accession>
<dbReference type="PRINTS" id="PR00132">
    <property type="entry name" value="GLHYDRLASE2"/>
</dbReference>
<dbReference type="Pfam" id="PF02929">
    <property type="entry name" value="Bgal_small_N"/>
    <property type="match status" value="1"/>
</dbReference>
<dbReference type="InterPro" id="IPR032312">
    <property type="entry name" value="LacZ_4"/>
</dbReference>
<evidence type="ECO:0000256" key="5">
    <source>
        <dbReference type="ARBA" id="ARBA00023295"/>
    </source>
</evidence>
<dbReference type="STRING" id="1319815.HMPREF0202_00803"/>
<dbReference type="InterPro" id="IPR006101">
    <property type="entry name" value="Glyco_hydro_2"/>
</dbReference>
<evidence type="ECO:0000256" key="1">
    <source>
        <dbReference type="ARBA" id="ARBA00001412"/>
    </source>
</evidence>
<dbReference type="InterPro" id="IPR004199">
    <property type="entry name" value="B-gal_small/dom_5"/>
</dbReference>
<dbReference type="PANTHER" id="PTHR46323:SF2">
    <property type="entry name" value="BETA-GALACTOSIDASE"/>
    <property type="match status" value="1"/>
</dbReference>